<feature type="transmembrane region" description="Helical" evidence="7">
    <location>
        <begin position="79"/>
        <end position="99"/>
    </location>
</feature>
<feature type="transmembrane region" description="Helical" evidence="7">
    <location>
        <begin position="270"/>
        <end position="288"/>
    </location>
</feature>
<evidence type="ECO:0000256" key="4">
    <source>
        <dbReference type="ARBA" id="ARBA00022692"/>
    </source>
</evidence>
<dbReference type="EMBL" id="QSSQ01000001">
    <property type="protein sequence ID" value="RGM09213.1"/>
    <property type="molecule type" value="Genomic_DNA"/>
</dbReference>
<gene>
    <name evidence="9" type="primary">ugpA_11</name>
    <name evidence="10" type="ORF">DXC39_02505</name>
    <name evidence="9" type="ORF">ERS852407_00723</name>
</gene>
<dbReference type="Proteomes" id="UP000095651">
    <property type="component" value="Unassembled WGS sequence"/>
</dbReference>
<accession>A0A173YH21</accession>
<evidence type="ECO:0000256" key="5">
    <source>
        <dbReference type="ARBA" id="ARBA00022989"/>
    </source>
</evidence>
<keyword evidence="4 7" id="KW-0812">Transmembrane</keyword>
<evidence type="ECO:0000256" key="1">
    <source>
        <dbReference type="ARBA" id="ARBA00004651"/>
    </source>
</evidence>
<proteinExistence type="inferred from homology"/>
<evidence type="ECO:0000256" key="6">
    <source>
        <dbReference type="ARBA" id="ARBA00023136"/>
    </source>
</evidence>
<name>A0A173YH21_9FIRM</name>
<evidence type="ECO:0000313" key="12">
    <source>
        <dbReference type="Proteomes" id="UP000261257"/>
    </source>
</evidence>
<keyword evidence="3" id="KW-1003">Cell membrane</keyword>
<dbReference type="PANTHER" id="PTHR30193:SF37">
    <property type="entry name" value="INNER MEMBRANE ABC TRANSPORTER PERMEASE PROTEIN YCJO"/>
    <property type="match status" value="1"/>
</dbReference>
<dbReference type="Proteomes" id="UP000261257">
    <property type="component" value="Unassembled WGS sequence"/>
</dbReference>
<feature type="domain" description="ABC transmembrane type-1" evidence="8">
    <location>
        <begin position="73"/>
        <end position="284"/>
    </location>
</feature>
<feature type="transmembrane region" description="Helical" evidence="7">
    <location>
        <begin position="15"/>
        <end position="35"/>
    </location>
</feature>
<comment type="similarity">
    <text evidence="7">Belongs to the binding-protein-dependent transport system permease family.</text>
</comment>
<feature type="transmembrane region" description="Helical" evidence="7">
    <location>
        <begin position="159"/>
        <end position="184"/>
    </location>
</feature>
<dbReference type="GO" id="GO:0055085">
    <property type="term" value="P:transmembrane transport"/>
    <property type="evidence" value="ECO:0007669"/>
    <property type="project" value="InterPro"/>
</dbReference>
<organism evidence="9 11">
    <name type="scientific">Hungatella hathewayi</name>
    <dbReference type="NCBI Taxonomy" id="154046"/>
    <lineage>
        <taxon>Bacteria</taxon>
        <taxon>Bacillati</taxon>
        <taxon>Bacillota</taxon>
        <taxon>Clostridia</taxon>
        <taxon>Lachnospirales</taxon>
        <taxon>Lachnospiraceae</taxon>
        <taxon>Hungatella</taxon>
    </lineage>
</organism>
<dbReference type="RefSeq" id="WP_002603721.1">
    <property type="nucleotide sequence ID" value="NZ_CABIXC010000001.1"/>
</dbReference>
<evidence type="ECO:0000256" key="7">
    <source>
        <dbReference type="RuleBase" id="RU363032"/>
    </source>
</evidence>
<dbReference type="Gene3D" id="1.10.3720.10">
    <property type="entry name" value="MetI-like"/>
    <property type="match status" value="1"/>
</dbReference>
<keyword evidence="2 7" id="KW-0813">Transport</keyword>
<dbReference type="InterPro" id="IPR051393">
    <property type="entry name" value="ABC_transporter_permease"/>
</dbReference>
<feature type="transmembrane region" description="Helical" evidence="7">
    <location>
        <begin position="204"/>
        <end position="224"/>
    </location>
</feature>
<dbReference type="GO" id="GO:0005886">
    <property type="term" value="C:plasma membrane"/>
    <property type="evidence" value="ECO:0007669"/>
    <property type="project" value="UniProtKB-SubCell"/>
</dbReference>
<dbReference type="InterPro" id="IPR035906">
    <property type="entry name" value="MetI-like_sf"/>
</dbReference>
<dbReference type="AlphaFoldDB" id="A0A173YH21"/>
<evidence type="ECO:0000259" key="8">
    <source>
        <dbReference type="PROSITE" id="PS50928"/>
    </source>
</evidence>
<feature type="transmembrane region" description="Helical" evidence="7">
    <location>
        <begin position="106"/>
        <end position="127"/>
    </location>
</feature>
<dbReference type="Pfam" id="PF00528">
    <property type="entry name" value="BPD_transp_1"/>
    <property type="match status" value="1"/>
</dbReference>
<evidence type="ECO:0000313" key="9">
    <source>
        <dbReference type="EMBL" id="CUN62078.1"/>
    </source>
</evidence>
<feature type="transmembrane region" description="Helical" evidence="7">
    <location>
        <begin position="133"/>
        <end position="152"/>
    </location>
</feature>
<evidence type="ECO:0000313" key="10">
    <source>
        <dbReference type="EMBL" id="RGM09213.1"/>
    </source>
</evidence>
<evidence type="ECO:0000313" key="11">
    <source>
        <dbReference type="Proteomes" id="UP000095651"/>
    </source>
</evidence>
<evidence type="ECO:0000256" key="3">
    <source>
        <dbReference type="ARBA" id="ARBA00022475"/>
    </source>
</evidence>
<evidence type="ECO:0000256" key="2">
    <source>
        <dbReference type="ARBA" id="ARBA00022448"/>
    </source>
</evidence>
<keyword evidence="6 7" id="KW-0472">Membrane</keyword>
<comment type="subcellular location">
    <subcellularLocation>
        <location evidence="1 7">Cell membrane</location>
        <topology evidence="1 7">Multi-pass membrane protein</topology>
    </subcellularLocation>
</comment>
<reference evidence="9 11" key="1">
    <citation type="submission" date="2015-09" db="EMBL/GenBank/DDBJ databases">
        <authorList>
            <consortium name="Pathogen Informatics"/>
        </authorList>
    </citation>
    <scope>NUCLEOTIDE SEQUENCE [LARGE SCALE GENOMIC DNA]</scope>
    <source>
        <strain evidence="9 11">2789STDY5608850</strain>
    </source>
</reference>
<keyword evidence="5 7" id="KW-1133">Transmembrane helix</keyword>
<dbReference type="PROSITE" id="PS50928">
    <property type="entry name" value="ABC_TM1"/>
    <property type="match status" value="1"/>
</dbReference>
<dbReference type="CDD" id="cd06261">
    <property type="entry name" value="TM_PBP2"/>
    <property type="match status" value="1"/>
</dbReference>
<protein>
    <submittedName>
        <fullName evidence="9">Binding-protein-dependent transport system inner membrane protein</fullName>
    </submittedName>
    <submittedName>
        <fullName evidence="10">Sugar ABC transporter permease</fullName>
    </submittedName>
</protein>
<dbReference type="PANTHER" id="PTHR30193">
    <property type="entry name" value="ABC TRANSPORTER PERMEASE PROTEIN"/>
    <property type="match status" value="1"/>
</dbReference>
<dbReference type="SUPFAM" id="SSF161098">
    <property type="entry name" value="MetI-like"/>
    <property type="match status" value="1"/>
</dbReference>
<dbReference type="EMBL" id="CYZE01000001">
    <property type="protein sequence ID" value="CUN62078.1"/>
    <property type="molecule type" value="Genomic_DNA"/>
</dbReference>
<dbReference type="InterPro" id="IPR000515">
    <property type="entry name" value="MetI-like"/>
</dbReference>
<sequence>MGENKMKSKQGRENFIFVFPALILVAVVFYIPFFMSGYYSLTKWDGIAKKPEFIGFDNFIQIFTADKTFLNAMLFTGKYMIFFVVIVNVLGLLLAVMLVKRLKTANLLRAVFFVPYIMSMIIVGFIWKFIFLQGFNTLGEITGWGIFGLSWLGDEKLAFVSILIVSIWQAVGFYMVLYIAGLQAIPEDVLEAAVVDGASGTAKFFRITLPLLGGTVTTCIFMALTNAIKIFDIILALTAGGPGGSTYSATLDVYREAFQNNNFGLGSAKALILFVTVMLLTNVVLKLLQSREVEL</sequence>
<reference evidence="10 12" key="2">
    <citation type="submission" date="2018-08" db="EMBL/GenBank/DDBJ databases">
        <title>A genome reference for cultivated species of the human gut microbiota.</title>
        <authorList>
            <person name="Zou Y."/>
            <person name="Xue W."/>
            <person name="Luo G."/>
        </authorList>
    </citation>
    <scope>NUCLEOTIDE SEQUENCE [LARGE SCALE GENOMIC DNA]</scope>
    <source>
        <strain evidence="10 12">TF05-11AC</strain>
    </source>
</reference>